<organism evidence="1 2">
    <name type="scientific">Penicillium digitatum (strain Pd1 / CECT 20795)</name>
    <name type="common">Green mold</name>
    <dbReference type="NCBI Taxonomy" id="1170230"/>
    <lineage>
        <taxon>Eukaryota</taxon>
        <taxon>Fungi</taxon>
        <taxon>Dikarya</taxon>
        <taxon>Ascomycota</taxon>
        <taxon>Pezizomycotina</taxon>
        <taxon>Eurotiomycetes</taxon>
        <taxon>Eurotiomycetidae</taxon>
        <taxon>Eurotiales</taxon>
        <taxon>Aspergillaceae</taxon>
        <taxon>Penicillium</taxon>
    </lineage>
</organism>
<evidence type="ECO:0000313" key="2">
    <source>
        <dbReference type="Proteomes" id="UP000009886"/>
    </source>
</evidence>
<dbReference type="KEGG" id="pdp:PDIP_36730"/>
<reference evidence="2" key="1">
    <citation type="journal article" date="2012" name="BMC Genomics">
        <title>Genome sequence of the necrotrophic fungus Penicillium digitatum, the main postharvest pathogen of citrus.</title>
        <authorList>
            <person name="Marcet-Houben M."/>
            <person name="Ballester A.-R."/>
            <person name="de la Fuente B."/>
            <person name="Harries E."/>
            <person name="Marcos J.F."/>
            <person name="Gonzalez-Candelas L."/>
            <person name="Gabaldon T."/>
        </authorList>
    </citation>
    <scope>NUCLEOTIDE SEQUENCE [LARGE SCALE GENOMIC DNA]</scope>
    <source>
        <strain evidence="2">Pd1 / CECT 20795</strain>
    </source>
</reference>
<dbReference type="OrthoDB" id="5360255at2759"/>
<dbReference type="EMBL" id="AKCU01000254">
    <property type="protein sequence ID" value="EKV16340.1"/>
    <property type="molecule type" value="Genomic_DNA"/>
</dbReference>
<gene>
    <name evidence="1" type="ORF">PDIP_36730</name>
</gene>
<sequence length="168" mass="18481">MQHLQPSTPPQVIRLAIAKFSHTTTAIDHVGPLTWNHVPGKVDLVCIFEKFLNLESVPSKMIQKVVRGDSILIRRFQIKFTTEREYFAALTLLGEINCPLTEGKIPVPALQRFPSASSWTSGQPSSVATRAINTAATPFGNNGVHFYPAGALGSGRTRISHFYFCSTN</sequence>
<dbReference type="VEuPathDB" id="FungiDB:PDIP_36730"/>
<dbReference type="AlphaFoldDB" id="K9G305"/>
<dbReference type="InterPro" id="IPR004354">
    <property type="entry name" value="Meiotic_Rec114"/>
</dbReference>
<accession>K9G305</accession>
<evidence type="ECO:0000313" key="1">
    <source>
        <dbReference type="EMBL" id="EKV16340.1"/>
    </source>
</evidence>
<dbReference type="Pfam" id="PF03525">
    <property type="entry name" value="Meiotic_rec114"/>
    <property type="match status" value="1"/>
</dbReference>
<dbReference type="GO" id="GO:0007131">
    <property type="term" value="P:reciprocal meiotic recombination"/>
    <property type="evidence" value="ECO:0007669"/>
    <property type="project" value="InterPro"/>
</dbReference>
<name>K9G305_PEND1</name>
<protein>
    <submittedName>
        <fullName evidence="1">Uncharacterized protein</fullName>
    </submittedName>
</protein>
<comment type="caution">
    <text evidence="1">The sequence shown here is derived from an EMBL/GenBank/DDBJ whole genome shotgun (WGS) entry which is preliminary data.</text>
</comment>
<dbReference type="HOGENOM" id="CLU_1587057_0_0_1"/>
<dbReference type="Proteomes" id="UP000009886">
    <property type="component" value="Unassembled WGS sequence"/>
</dbReference>
<proteinExistence type="predicted"/>